<reference evidence="2 3" key="1">
    <citation type="journal article" date="2006" name="Science">
        <title>Phytophthora genome sequences uncover evolutionary origins and mechanisms of pathogenesis.</title>
        <authorList>
            <person name="Tyler B.M."/>
            <person name="Tripathy S."/>
            <person name="Zhang X."/>
            <person name="Dehal P."/>
            <person name="Jiang R.H."/>
            <person name="Aerts A."/>
            <person name="Arredondo F.D."/>
            <person name="Baxter L."/>
            <person name="Bensasson D."/>
            <person name="Beynon J.L."/>
            <person name="Chapman J."/>
            <person name="Damasceno C.M."/>
            <person name="Dorrance A.E."/>
            <person name="Dou D."/>
            <person name="Dickerman A.W."/>
            <person name="Dubchak I.L."/>
            <person name="Garbelotto M."/>
            <person name="Gijzen M."/>
            <person name="Gordon S.G."/>
            <person name="Govers F."/>
            <person name="Grunwald N.J."/>
            <person name="Huang W."/>
            <person name="Ivors K.L."/>
            <person name="Jones R.W."/>
            <person name="Kamoun S."/>
            <person name="Krampis K."/>
            <person name="Lamour K.H."/>
            <person name="Lee M.K."/>
            <person name="McDonald W.H."/>
            <person name="Medina M."/>
            <person name="Meijer H.J."/>
            <person name="Nordberg E.K."/>
            <person name="Maclean D.J."/>
            <person name="Ospina-Giraldo M.D."/>
            <person name="Morris P.F."/>
            <person name="Phuntumart V."/>
            <person name="Putnam N.H."/>
            <person name="Rash S."/>
            <person name="Rose J.K."/>
            <person name="Sakihama Y."/>
            <person name="Salamov A.A."/>
            <person name="Savidor A."/>
            <person name="Scheuring C.F."/>
            <person name="Smith B.M."/>
            <person name="Sobral B.W."/>
            <person name="Terry A."/>
            <person name="Torto-Alalibo T.A."/>
            <person name="Win J."/>
            <person name="Xu Z."/>
            <person name="Zhang H."/>
            <person name="Grigoriev I.V."/>
            <person name="Rokhsar D.S."/>
            <person name="Boore J.L."/>
        </authorList>
    </citation>
    <scope>NUCLEOTIDE SEQUENCE [LARGE SCALE GENOMIC DNA]</scope>
    <source>
        <strain evidence="2 3">P6497</strain>
    </source>
</reference>
<dbReference type="EMBL" id="JH159152">
    <property type="protein sequence ID" value="EGZ24454.1"/>
    <property type="molecule type" value="Genomic_DNA"/>
</dbReference>
<name>G4YWV6_PHYSP</name>
<dbReference type="KEGG" id="psoj:PHYSODRAFT_325571"/>
<dbReference type="Proteomes" id="UP000002640">
    <property type="component" value="Unassembled WGS sequence"/>
</dbReference>
<feature type="compositionally biased region" description="Basic and acidic residues" evidence="1">
    <location>
        <begin position="111"/>
        <end position="121"/>
    </location>
</feature>
<organism evidence="2 3">
    <name type="scientific">Phytophthora sojae (strain P6497)</name>
    <name type="common">Soybean stem and root rot agent</name>
    <name type="synonym">Phytophthora megasperma f. sp. glycines</name>
    <dbReference type="NCBI Taxonomy" id="1094619"/>
    <lineage>
        <taxon>Eukaryota</taxon>
        <taxon>Sar</taxon>
        <taxon>Stramenopiles</taxon>
        <taxon>Oomycota</taxon>
        <taxon>Peronosporomycetes</taxon>
        <taxon>Peronosporales</taxon>
        <taxon>Peronosporaceae</taxon>
        <taxon>Phytophthora</taxon>
    </lineage>
</organism>
<feature type="region of interest" description="Disordered" evidence="1">
    <location>
        <begin position="37"/>
        <end position="78"/>
    </location>
</feature>
<evidence type="ECO:0000256" key="1">
    <source>
        <dbReference type="SAM" id="MobiDB-lite"/>
    </source>
</evidence>
<keyword evidence="3" id="KW-1185">Reference proteome</keyword>
<dbReference type="RefSeq" id="XP_009519742.1">
    <property type="nucleotide sequence ID" value="XM_009521447.1"/>
</dbReference>
<dbReference type="AlphaFoldDB" id="G4YWV6"/>
<evidence type="ECO:0000313" key="3">
    <source>
        <dbReference type="Proteomes" id="UP000002640"/>
    </source>
</evidence>
<dbReference type="GeneID" id="20645279"/>
<feature type="region of interest" description="Disordered" evidence="1">
    <location>
        <begin position="102"/>
        <end position="121"/>
    </location>
</feature>
<proteinExistence type="predicted"/>
<protein>
    <submittedName>
        <fullName evidence="2">Uncharacterized protein</fullName>
    </submittedName>
</protein>
<dbReference type="InParanoid" id="G4YWV6"/>
<gene>
    <name evidence="2" type="ORF">PHYSODRAFT_325571</name>
</gene>
<sequence>MTADDWLRNRRRLLPKQNDHHSGYTWLSLSISRRARKANPRQASMGCGRACERVTGPQRPAPIPWTPGPGGSHRQPPTYVKGAAVGSRARRMEVPKSFWVFERPPGSATLTDRRNESPNPV</sequence>
<accession>G4YWV6</accession>
<evidence type="ECO:0000313" key="2">
    <source>
        <dbReference type="EMBL" id="EGZ24454.1"/>
    </source>
</evidence>